<feature type="domain" description="Carbohydrate kinase FGGY N-terminal" evidence="12">
    <location>
        <begin position="4"/>
        <end position="250"/>
    </location>
</feature>
<dbReference type="Pfam" id="PF02782">
    <property type="entry name" value="FGGY_C"/>
    <property type="match status" value="1"/>
</dbReference>
<dbReference type="InterPro" id="IPR006000">
    <property type="entry name" value="Xylulokinase"/>
</dbReference>
<keyword evidence="6 8" id="KW-0067">ATP-binding</keyword>
<evidence type="ECO:0000256" key="10">
    <source>
        <dbReference type="RuleBase" id="RU364073"/>
    </source>
</evidence>
<dbReference type="InterPro" id="IPR018483">
    <property type="entry name" value="Carb_kinase_FGGY_CS"/>
</dbReference>
<dbReference type="OrthoDB" id="9805576at2"/>
<evidence type="ECO:0000256" key="7">
    <source>
        <dbReference type="ARBA" id="ARBA00023277"/>
    </source>
</evidence>
<dbReference type="EC" id="2.7.1.17" evidence="8 10"/>
<protein>
    <recommendedName>
        <fullName evidence="8 10">Xylulose kinase</fullName>
        <shortName evidence="8 10">Xylulokinase</shortName>
        <ecNumber evidence="8 10">2.7.1.17</ecNumber>
    </recommendedName>
</protein>
<evidence type="ECO:0000259" key="12">
    <source>
        <dbReference type="Pfam" id="PF00370"/>
    </source>
</evidence>
<comment type="caution">
    <text evidence="14">The sequence shown here is derived from an EMBL/GenBank/DDBJ whole genome shotgun (WGS) entry which is preliminary data.</text>
</comment>
<dbReference type="Gene3D" id="3.30.420.40">
    <property type="match status" value="2"/>
</dbReference>
<accession>A0A1R1LFN7</accession>
<name>A0A1R1LFN7_9MICC</name>
<dbReference type="RefSeq" id="WP_076702895.1">
    <property type="nucleotide sequence ID" value="NZ_MRDE01000022.1"/>
</dbReference>
<evidence type="ECO:0000256" key="11">
    <source>
        <dbReference type="SAM" id="MobiDB-lite"/>
    </source>
</evidence>
<dbReference type="SUPFAM" id="SSF53067">
    <property type="entry name" value="Actin-like ATPase domain"/>
    <property type="match status" value="2"/>
</dbReference>
<dbReference type="CDD" id="cd07809">
    <property type="entry name" value="ASKHA_NBD_FGGY_BaXK-like"/>
    <property type="match status" value="1"/>
</dbReference>
<dbReference type="AlphaFoldDB" id="A0A1R1LFN7"/>
<keyword evidence="7 8" id="KW-0119">Carbohydrate metabolism</keyword>
<comment type="catalytic activity">
    <reaction evidence="8 10">
        <text>D-xylulose + ATP = D-xylulose 5-phosphate + ADP + H(+)</text>
        <dbReference type="Rhea" id="RHEA:10964"/>
        <dbReference type="ChEBI" id="CHEBI:15378"/>
        <dbReference type="ChEBI" id="CHEBI:17140"/>
        <dbReference type="ChEBI" id="CHEBI:30616"/>
        <dbReference type="ChEBI" id="CHEBI:57737"/>
        <dbReference type="ChEBI" id="CHEBI:456216"/>
        <dbReference type="EC" id="2.7.1.17"/>
    </reaction>
</comment>
<evidence type="ECO:0000256" key="2">
    <source>
        <dbReference type="ARBA" id="ARBA00022629"/>
    </source>
</evidence>
<dbReference type="PROSITE" id="PS00445">
    <property type="entry name" value="FGGY_KINASES_2"/>
    <property type="match status" value="1"/>
</dbReference>
<feature type="active site" description="Proton acceptor" evidence="8">
    <location>
        <position position="243"/>
    </location>
</feature>
<dbReference type="GO" id="GO:0005998">
    <property type="term" value="P:xylulose catabolic process"/>
    <property type="evidence" value="ECO:0007669"/>
    <property type="project" value="UniProtKB-UniRule"/>
</dbReference>
<feature type="site" description="Important for activity" evidence="8">
    <location>
        <position position="8"/>
    </location>
</feature>
<evidence type="ECO:0000256" key="4">
    <source>
        <dbReference type="ARBA" id="ARBA00022741"/>
    </source>
</evidence>
<dbReference type="HAMAP" id="MF_02220">
    <property type="entry name" value="XylB"/>
    <property type="match status" value="1"/>
</dbReference>
<keyword evidence="5 8" id="KW-0418">Kinase</keyword>
<feature type="region of interest" description="Disordered" evidence="11">
    <location>
        <begin position="480"/>
        <end position="502"/>
    </location>
</feature>
<dbReference type="InterPro" id="IPR018485">
    <property type="entry name" value="FGGY_C"/>
</dbReference>
<feature type="binding site" evidence="8">
    <location>
        <begin position="71"/>
        <end position="72"/>
    </location>
    <ligand>
        <name>substrate</name>
    </ligand>
</feature>
<comment type="function">
    <text evidence="8">Catalyzes the phosphorylation of D-xylulose to D-xylulose 5-phosphate.</text>
</comment>
<proteinExistence type="inferred from homology"/>
<keyword evidence="15" id="KW-1185">Reference proteome</keyword>
<dbReference type="InterPro" id="IPR043129">
    <property type="entry name" value="ATPase_NBD"/>
</dbReference>
<dbReference type="PANTHER" id="PTHR43095">
    <property type="entry name" value="SUGAR KINASE"/>
    <property type="match status" value="1"/>
</dbReference>
<dbReference type="EMBL" id="MRDE01000022">
    <property type="protein sequence ID" value="OMH26358.1"/>
    <property type="molecule type" value="Genomic_DNA"/>
</dbReference>
<evidence type="ECO:0000256" key="9">
    <source>
        <dbReference type="RuleBase" id="RU003733"/>
    </source>
</evidence>
<dbReference type="Pfam" id="PF00370">
    <property type="entry name" value="FGGY_N"/>
    <property type="match status" value="1"/>
</dbReference>
<keyword evidence="4 8" id="KW-0547">Nucleotide-binding</keyword>
<dbReference type="InterPro" id="IPR050406">
    <property type="entry name" value="FGGY_Carb_Kinase"/>
</dbReference>
<reference evidence="14 15" key="1">
    <citation type="submission" date="2016-12" db="EMBL/GenBank/DDBJ databases">
        <title>Draft genome of Tersicoccus phoenicis 1P05MA.</title>
        <authorList>
            <person name="Nakajima Y."/>
            <person name="Yoshizawa S."/>
            <person name="Nakamura K."/>
            <person name="Ogura Y."/>
            <person name="Hayashi T."/>
            <person name="Kogure K."/>
        </authorList>
    </citation>
    <scope>NUCLEOTIDE SEQUENCE [LARGE SCALE GENOMIC DNA]</scope>
    <source>
        <strain evidence="14 15">1p05MA</strain>
    </source>
</reference>
<gene>
    <name evidence="8 10" type="primary">xylB</name>
    <name evidence="14" type="ORF">BKD30_05200</name>
</gene>
<dbReference type="GO" id="GO:0004856">
    <property type="term" value="F:D-xylulokinase activity"/>
    <property type="evidence" value="ECO:0007669"/>
    <property type="project" value="UniProtKB-UniRule"/>
</dbReference>
<dbReference type="InterPro" id="IPR018484">
    <property type="entry name" value="FGGY_N"/>
</dbReference>
<dbReference type="PIRSF" id="PIRSF000538">
    <property type="entry name" value="GlpK"/>
    <property type="match status" value="1"/>
</dbReference>
<evidence type="ECO:0000256" key="5">
    <source>
        <dbReference type="ARBA" id="ARBA00022777"/>
    </source>
</evidence>
<dbReference type="PANTHER" id="PTHR43095:SF5">
    <property type="entry name" value="XYLULOSE KINASE"/>
    <property type="match status" value="1"/>
</dbReference>
<organism evidence="14 15">
    <name type="scientific">Tersicoccus phoenicis</name>
    <dbReference type="NCBI Taxonomy" id="554083"/>
    <lineage>
        <taxon>Bacteria</taxon>
        <taxon>Bacillati</taxon>
        <taxon>Actinomycetota</taxon>
        <taxon>Actinomycetes</taxon>
        <taxon>Micrococcales</taxon>
        <taxon>Micrococcaceae</taxon>
        <taxon>Tersicoccus</taxon>
    </lineage>
</organism>
<evidence type="ECO:0000256" key="1">
    <source>
        <dbReference type="ARBA" id="ARBA00009156"/>
    </source>
</evidence>
<dbReference type="GO" id="GO:0042732">
    <property type="term" value="P:D-xylose metabolic process"/>
    <property type="evidence" value="ECO:0007669"/>
    <property type="project" value="UniProtKB-KW"/>
</dbReference>
<evidence type="ECO:0000313" key="14">
    <source>
        <dbReference type="EMBL" id="OMH26358.1"/>
    </source>
</evidence>
<evidence type="ECO:0000313" key="15">
    <source>
        <dbReference type="Proteomes" id="UP000187085"/>
    </source>
</evidence>
<evidence type="ECO:0000259" key="13">
    <source>
        <dbReference type="Pfam" id="PF02782"/>
    </source>
</evidence>
<comment type="similarity">
    <text evidence="1 8 9">Belongs to the FGGY kinase family.</text>
</comment>
<dbReference type="GO" id="GO:0005524">
    <property type="term" value="F:ATP binding"/>
    <property type="evidence" value="ECO:0007669"/>
    <property type="project" value="UniProtKB-UniRule"/>
</dbReference>
<dbReference type="STRING" id="554083.BKD30_05200"/>
<feature type="domain" description="Carbohydrate kinase FGGY C-terminal" evidence="13">
    <location>
        <begin position="260"/>
        <end position="440"/>
    </location>
</feature>
<sequence length="502" mass="50587">MALVAGVDSSTQSCKVVIRDAETGALVRSGSAPHPDGTEVDPAAWWDALQAAIEDAGGLDGVTAMAVGGQQHGMVALDAAGAVIRPALLWNDTRSADAVVDLAHELGDGDVARGREALLAAGGSVPVASFTVSKLRWLADHEPEHAARVAAVALPHDWLTWRLAGSADLATLTTDRSDASGTGYWQPDTGQYRWDLVSRALRRDVGPDELVLPRVAEPFEAVGTTAGAGAVPAGIVLAPGCGDNAGAALGLGLAPGQVFLSLGTSGVVAAVTEAPTTDPSGIVAGFADATGVFLPLACTLNATRVLEAARRLLGVEHTEFSELALAAEPGAGGLVHVPYLEGERTPDLPRATGSLHGMTPASLTRPNLARAAVEGLLCHLAAALDGIRALGVDVTEVALVGGGARSAAVRKLAPGLLGVPVLVPSPGEYVADGAARQAATVAAGASVPIAWTAGRAERFTGTPQPGVRAAYDRQAARARDEFAGGGPVGRGPLPRDTVGAGA</sequence>
<dbReference type="PROSITE" id="PS00933">
    <property type="entry name" value="FGGY_KINASES_1"/>
    <property type="match status" value="1"/>
</dbReference>
<evidence type="ECO:0000256" key="6">
    <source>
        <dbReference type="ARBA" id="ARBA00022840"/>
    </source>
</evidence>
<dbReference type="Proteomes" id="UP000187085">
    <property type="component" value="Unassembled WGS sequence"/>
</dbReference>
<evidence type="ECO:0000256" key="8">
    <source>
        <dbReference type="HAMAP-Rule" id="MF_02220"/>
    </source>
</evidence>
<dbReference type="NCBIfam" id="TIGR01312">
    <property type="entry name" value="XylB"/>
    <property type="match status" value="1"/>
</dbReference>
<keyword evidence="2 8" id="KW-0859">Xylose metabolism</keyword>
<dbReference type="InterPro" id="IPR000577">
    <property type="entry name" value="Carb_kinase_FGGY"/>
</dbReference>
<keyword evidence="3 8" id="KW-0808">Transferase</keyword>
<evidence type="ECO:0000256" key="3">
    <source>
        <dbReference type="ARBA" id="ARBA00022679"/>
    </source>
</evidence>